<keyword evidence="6" id="KW-1185">Reference proteome</keyword>
<dbReference type="SUPFAM" id="SSF53182">
    <property type="entry name" value="Pyrrolidone carboxyl peptidase (pyroglutamate aminopeptidase)"/>
    <property type="match status" value="1"/>
</dbReference>
<evidence type="ECO:0000256" key="1">
    <source>
        <dbReference type="ARBA" id="ARBA00006641"/>
    </source>
</evidence>
<evidence type="ECO:0000313" key="5">
    <source>
        <dbReference type="EMBL" id="VEL25697.1"/>
    </source>
</evidence>
<dbReference type="EMBL" id="CAAALY010075699">
    <property type="protein sequence ID" value="VEL25697.1"/>
    <property type="molecule type" value="Genomic_DNA"/>
</dbReference>
<keyword evidence="2" id="KW-0645">Protease</keyword>
<dbReference type="Pfam" id="PF01470">
    <property type="entry name" value="Peptidase_C15"/>
    <property type="match status" value="1"/>
</dbReference>
<reference evidence="5" key="1">
    <citation type="submission" date="2018-11" db="EMBL/GenBank/DDBJ databases">
        <authorList>
            <consortium name="Pathogen Informatics"/>
        </authorList>
    </citation>
    <scope>NUCLEOTIDE SEQUENCE</scope>
</reference>
<comment type="similarity">
    <text evidence="1">Belongs to the peptidase C15 family.</text>
</comment>
<proteinExistence type="inferred from homology"/>
<evidence type="ECO:0000256" key="4">
    <source>
        <dbReference type="ARBA" id="ARBA00022807"/>
    </source>
</evidence>
<evidence type="ECO:0000313" key="6">
    <source>
        <dbReference type="Proteomes" id="UP000784294"/>
    </source>
</evidence>
<dbReference type="Gene3D" id="3.40.630.20">
    <property type="entry name" value="Peptidase C15, pyroglutamyl peptidase I-like"/>
    <property type="match status" value="1"/>
</dbReference>
<name>A0A3S5AUK9_9PLAT</name>
<dbReference type="AlphaFoldDB" id="A0A3S5AUK9"/>
<evidence type="ECO:0000256" key="2">
    <source>
        <dbReference type="ARBA" id="ARBA00022670"/>
    </source>
</evidence>
<dbReference type="InterPro" id="IPR036440">
    <property type="entry name" value="Peptidase_C15-like_sf"/>
</dbReference>
<organism evidence="5 6">
    <name type="scientific">Protopolystoma xenopodis</name>
    <dbReference type="NCBI Taxonomy" id="117903"/>
    <lineage>
        <taxon>Eukaryota</taxon>
        <taxon>Metazoa</taxon>
        <taxon>Spiralia</taxon>
        <taxon>Lophotrochozoa</taxon>
        <taxon>Platyhelminthes</taxon>
        <taxon>Monogenea</taxon>
        <taxon>Polyopisthocotylea</taxon>
        <taxon>Polystomatidea</taxon>
        <taxon>Polystomatidae</taxon>
        <taxon>Protopolystoma</taxon>
    </lineage>
</organism>
<gene>
    <name evidence="5" type="ORF">PXEA_LOCUS19137</name>
</gene>
<dbReference type="GO" id="GO:0008234">
    <property type="term" value="F:cysteine-type peptidase activity"/>
    <property type="evidence" value="ECO:0007669"/>
    <property type="project" value="UniProtKB-KW"/>
</dbReference>
<comment type="caution">
    <text evidence="5">The sequence shown here is derived from an EMBL/GenBank/DDBJ whole genome shotgun (WGS) entry which is preliminary data.</text>
</comment>
<dbReference type="Proteomes" id="UP000784294">
    <property type="component" value="Unassembled WGS sequence"/>
</dbReference>
<dbReference type="InterPro" id="IPR016125">
    <property type="entry name" value="Peptidase_C15-like"/>
</dbReference>
<evidence type="ECO:0000256" key="3">
    <source>
        <dbReference type="ARBA" id="ARBA00022801"/>
    </source>
</evidence>
<dbReference type="OrthoDB" id="407146at2759"/>
<protein>
    <submittedName>
        <fullName evidence="5">Uncharacterized protein</fullName>
    </submittedName>
</protein>
<dbReference type="GO" id="GO:0006508">
    <property type="term" value="P:proteolysis"/>
    <property type="evidence" value="ECO:0007669"/>
    <property type="project" value="UniProtKB-KW"/>
</dbReference>
<accession>A0A3S5AUK9</accession>
<keyword evidence="3" id="KW-0378">Hydrolase</keyword>
<keyword evidence="4" id="KW-0788">Thiol protease</keyword>
<sequence length="103" mass="11979">MRVFVTSFGPFGDHKVNPSSQAVKKLKEIWESRSELSGSDLELNTITDVQVAYDTCRDLTEMLWKNRPVHYLSSLLIIFLFLLPNYNHDYFTIRSYTNLLCSV</sequence>